<dbReference type="GeneID" id="18240967"/>
<dbReference type="RefSeq" id="XP_006682005.1">
    <property type="nucleotide sequence ID" value="XM_006681942.1"/>
</dbReference>
<gene>
    <name evidence="7" type="ORF">BATDEDRAFT_36066</name>
</gene>
<keyword evidence="4" id="KW-1133">Transmembrane helix</keyword>
<protein>
    <recommendedName>
        <fullName evidence="6">SH3 domain-containing protein</fullName>
    </recommendedName>
</protein>
<evidence type="ECO:0000256" key="3">
    <source>
        <dbReference type="SAM" id="MobiDB-lite"/>
    </source>
</evidence>
<dbReference type="HOGENOM" id="CLU_448315_0_0_1"/>
<evidence type="ECO:0000313" key="8">
    <source>
        <dbReference type="Proteomes" id="UP000007241"/>
    </source>
</evidence>
<dbReference type="PANTHER" id="PTHR46563">
    <property type="entry name" value="RING-TYPE DOMAIN-CONTAINING PROTEIN"/>
    <property type="match status" value="1"/>
</dbReference>
<feature type="compositionally biased region" description="Polar residues" evidence="3">
    <location>
        <begin position="564"/>
        <end position="590"/>
    </location>
</feature>
<dbReference type="Gene3D" id="2.30.30.40">
    <property type="entry name" value="SH3 Domains"/>
    <property type="match status" value="1"/>
</dbReference>
<dbReference type="EMBL" id="GL882892">
    <property type="protein sequence ID" value="EGF77515.1"/>
    <property type="molecule type" value="Genomic_DNA"/>
</dbReference>
<feature type="chain" id="PRO_5003313002" description="SH3 domain-containing protein" evidence="5">
    <location>
        <begin position="21"/>
        <end position="609"/>
    </location>
</feature>
<dbReference type="PANTHER" id="PTHR46563:SF4">
    <property type="entry name" value="ASPARTYL_ASPARAGINYL BETA-HYDROXYLASE ISOFORM X1"/>
    <property type="match status" value="1"/>
</dbReference>
<evidence type="ECO:0000313" key="7">
    <source>
        <dbReference type="EMBL" id="EGF77515.1"/>
    </source>
</evidence>
<dbReference type="OrthoDB" id="5340910at2759"/>
<feature type="transmembrane region" description="Helical" evidence="4">
    <location>
        <begin position="233"/>
        <end position="258"/>
    </location>
</feature>
<feature type="compositionally biased region" description="Low complexity" evidence="3">
    <location>
        <begin position="323"/>
        <end position="339"/>
    </location>
</feature>
<sequence length="609" mass="66768">MNFLTFVMGWFITVGRLVIAQTTPQCVALDSSTPCGLDYTGYPVLQSQFASVAAFTAAVQSNIADLNQVADSFVNNYGCTTGPIRPALEVMRYQVSIQCSMAINDAIVAGCSVSSNRPPKGPLLCTQFCSMAGTTVQQVFQNTTACSAPGSNAIAQARTNLLTQYSNYCTFSSNAIAAGAPCTGGAQAERDLCGWRNNSTAIAQCTTNFKDTCCTNLTKLSTVSAGVSSKSNLALYIGLGIGGVVLLVVGAILAVYLYRRRSQSYVDHEDKAAYQANQYRGSHKLEEIEANSTPKGPITALYSPPSLAKSATSNHNSIVASNLSAAPAAPPSSANSSPPITMNNLPPTARKTRVLHPYEPTLPDELRLEVGLEIIMVRAFDDGWALGFDPNTSKQGAFPLVCVAETDDQSTIITTAPNTVIAAPNDSASTSILQRSSNTNSSHRTSSQMISSSDRLAVSSLVATTLREKQQRDQRIRDDIAGPFVRTDLSAIERRQREREEETERVRLEELDYQRRREERERERLQREQERLRLEQERIDRERNRVQRELFERERTERELRDMQANTASPQFTAESPTGSKKTKRSQQPISKFLTDLDEMGKPHSSDSR</sequence>
<keyword evidence="4" id="KW-0472">Membrane</keyword>
<evidence type="ECO:0000256" key="4">
    <source>
        <dbReference type="SAM" id="Phobius"/>
    </source>
</evidence>
<evidence type="ECO:0000256" key="1">
    <source>
        <dbReference type="ARBA" id="ARBA00022443"/>
    </source>
</evidence>
<feature type="region of interest" description="Disordered" evidence="3">
    <location>
        <begin position="323"/>
        <end position="347"/>
    </location>
</feature>
<evidence type="ECO:0000256" key="5">
    <source>
        <dbReference type="SAM" id="SignalP"/>
    </source>
</evidence>
<keyword evidence="8" id="KW-1185">Reference proteome</keyword>
<dbReference type="InterPro" id="IPR001452">
    <property type="entry name" value="SH3_domain"/>
</dbReference>
<dbReference type="InterPro" id="IPR036028">
    <property type="entry name" value="SH3-like_dom_sf"/>
</dbReference>
<name>F4PBV0_BATDJ</name>
<feature type="domain" description="SH3" evidence="6">
    <location>
        <begin position="347"/>
        <end position="408"/>
    </location>
</feature>
<organism evidence="7 8">
    <name type="scientific">Batrachochytrium dendrobatidis (strain JAM81 / FGSC 10211)</name>
    <name type="common">Frog chytrid fungus</name>
    <dbReference type="NCBI Taxonomy" id="684364"/>
    <lineage>
        <taxon>Eukaryota</taxon>
        <taxon>Fungi</taxon>
        <taxon>Fungi incertae sedis</taxon>
        <taxon>Chytridiomycota</taxon>
        <taxon>Chytridiomycota incertae sedis</taxon>
        <taxon>Chytridiomycetes</taxon>
        <taxon>Rhizophydiales</taxon>
        <taxon>Rhizophydiales incertae sedis</taxon>
        <taxon>Batrachochytrium</taxon>
    </lineage>
</organism>
<dbReference type="PROSITE" id="PS50002">
    <property type="entry name" value="SH3"/>
    <property type="match status" value="1"/>
</dbReference>
<dbReference type="SMART" id="SM00326">
    <property type="entry name" value="SH3"/>
    <property type="match status" value="1"/>
</dbReference>
<keyword evidence="4" id="KW-0812">Transmembrane</keyword>
<dbReference type="OMA" id="HEDEILI"/>
<reference evidence="7 8" key="1">
    <citation type="submission" date="2009-12" db="EMBL/GenBank/DDBJ databases">
        <title>The draft genome of Batrachochytrium dendrobatidis.</title>
        <authorList>
            <consortium name="US DOE Joint Genome Institute (JGI-PGF)"/>
            <person name="Kuo A."/>
            <person name="Salamov A."/>
            <person name="Schmutz J."/>
            <person name="Lucas S."/>
            <person name="Pitluck S."/>
            <person name="Rosenblum E."/>
            <person name="Stajich J."/>
            <person name="Eisen M."/>
            <person name="Grigoriev I.V."/>
        </authorList>
    </citation>
    <scope>NUCLEOTIDE SEQUENCE [LARGE SCALE GENOMIC DNA]</scope>
    <source>
        <strain evidence="8">JAM81 / FGSC 10211</strain>
    </source>
</reference>
<feature type="compositionally biased region" description="Basic and acidic residues" evidence="3">
    <location>
        <begin position="599"/>
        <end position="609"/>
    </location>
</feature>
<dbReference type="AlphaFoldDB" id="F4PBV0"/>
<evidence type="ECO:0000259" key="6">
    <source>
        <dbReference type="PROSITE" id="PS50002"/>
    </source>
</evidence>
<dbReference type="InParanoid" id="F4PBV0"/>
<proteinExistence type="predicted"/>
<keyword evidence="1 2" id="KW-0728">SH3 domain</keyword>
<feature type="compositionally biased region" description="Low complexity" evidence="3">
    <location>
        <begin position="434"/>
        <end position="448"/>
    </location>
</feature>
<feature type="region of interest" description="Disordered" evidence="3">
    <location>
        <begin position="555"/>
        <end position="609"/>
    </location>
</feature>
<evidence type="ECO:0000256" key="2">
    <source>
        <dbReference type="PROSITE-ProRule" id="PRU00192"/>
    </source>
</evidence>
<accession>F4PBV0</accession>
<keyword evidence="5" id="KW-0732">Signal</keyword>
<dbReference type="Proteomes" id="UP000007241">
    <property type="component" value="Unassembled WGS sequence"/>
</dbReference>
<dbReference type="SUPFAM" id="SSF50044">
    <property type="entry name" value="SH3-domain"/>
    <property type="match status" value="1"/>
</dbReference>
<feature type="region of interest" description="Disordered" evidence="3">
    <location>
        <begin position="431"/>
        <end position="452"/>
    </location>
</feature>
<dbReference type="STRING" id="684364.F4PBV0"/>
<feature type="signal peptide" evidence="5">
    <location>
        <begin position="1"/>
        <end position="20"/>
    </location>
</feature>